<dbReference type="Gene3D" id="1.10.630.10">
    <property type="entry name" value="Cytochrome P450"/>
    <property type="match status" value="1"/>
</dbReference>
<comment type="caution">
    <text evidence="1">The sequence shown here is derived from an EMBL/GenBank/DDBJ whole genome shotgun (WGS) entry which is preliminary data.</text>
</comment>
<dbReference type="GO" id="GO:0016705">
    <property type="term" value="F:oxidoreductase activity, acting on paired donors, with incorporation or reduction of molecular oxygen"/>
    <property type="evidence" value="ECO:0007669"/>
    <property type="project" value="InterPro"/>
</dbReference>
<accession>A0A420N6U8</accession>
<dbReference type="GO" id="GO:0005506">
    <property type="term" value="F:iron ion binding"/>
    <property type="evidence" value="ECO:0007669"/>
    <property type="project" value="InterPro"/>
</dbReference>
<gene>
    <name evidence="1" type="ORF">BFJ68_g16988</name>
</gene>
<evidence type="ECO:0000313" key="2">
    <source>
        <dbReference type="Proteomes" id="UP000285860"/>
    </source>
</evidence>
<dbReference type="AlphaFoldDB" id="A0A420N6U8"/>
<dbReference type="GO" id="GO:0020037">
    <property type="term" value="F:heme binding"/>
    <property type="evidence" value="ECO:0007669"/>
    <property type="project" value="InterPro"/>
</dbReference>
<dbReference type="VEuPathDB" id="FungiDB:FOZG_17737"/>
<dbReference type="Proteomes" id="UP000285860">
    <property type="component" value="Unassembled WGS sequence"/>
</dbReference>
<dbReference type="SUPFAM" id="SSF48264">
    <property type="entry name" value="Cytochrome P450"/>
    <property type="match status" value="1"/>
</dbReference>
<organism evidence="1 2">
    <name type="scientific">Fusarium oxysporum</name>
    <name type="common">Fusarium vascular wilt</name>
    <dbReference type="NCBI Taxonomy" id="5507"/>
    <lineage>
        <taxon>Eukaryota</taxon>
        <taxon>Fungi</taxon>
        <taxon>Dikarya</taxon>
        <taxon>Ascomycota</taxon>
        <taxon>Pezizomycotina</taxon>
        <taxon>Sordariomycetes</taxon>
        <taxon>Hypocreomycetidae</taxon>
        <taxon>Hypocreales</taxon>
        <taxon>Nectriaceae</taxon>
        <taxon>Fusarium</taxon>
        <taxon>Fusarium oxysporum species complex</taxon>
    </lineage>
</organism>
<reference evidence="1 2" key="1">
    <citation type="journal article" date="2018" name="Sci. Rep.">
        <title>Characterisation of pathogen-specific regions and novel effector candidates in Fusarium oxysporum f. sp. cepae.</title>
        <authorList>
            <person name="Armitage A.D."/>
            <person name="Taylor A."/>
            <person name="Sobczyk M.K."/>
            <person name="Baxter L."/>
            <person name="Greenfield B.P."/>
            <person name="Bates H.J."/>
            <person name="Wilson F."/>
            <person name="Jackson A.C."/>
            <person name="Ott S."/>
            <person name="Harrison R.J."/>
            <person name="Clarkson J.P."/>
        </authorList>
    </citation>
    <scope>NUCLEOTIDE SEQUENCE [LARGE SCALE GENOMIC DNA]</scope>
    <source>
        <strain evidence="1 2">Fo_A28</strain>
    </source>
</reference>
<proteinExistence type="predicted"/>
<dbReference type="GO" id="GO:0004497">
    <property type="term" value="F:monooxygenase activity"/>
    <property type="evidence" value="ECO:0007669"/>
    <property type="project" value="InterPro"/>
</dbReference>
<dbReference type="VEuPathDB" id="FungiDB:HZS61_008972"/>
<sequence>MPAFHFRHIKELYPMMWAKGETLVKALNQDMAASRSSVAELNGWATKVTLDIIGIAGLGHKFDAVEKRKDALADIYEQLL</sequence>
<evidence type="ECO:0000313" key="1">
    <source>
        <dbReference type="EMBL" id="RKK87958.1"/>
    </source>
</evidence>
<name>A0A420N6U8_FUSOX</name>
<protein>
    <submittedName>
        <fullName evidence="1">Uncharacterized protein</fullName>
    </submittedName>
</protein>
<dbReference type="EMBL" id="MRCY01000391">
    <property type="protein sequence ID" value="RKK87958.1"/>
    <property type="molecule type" value="Genomic_DNA"/>
</dbReference>
<dbReference type="InterPro" id="IPR036396">
    <property type="entry name" value="Cyt_P450_sf"/>
</dbReference>